<feature type="binding site" evidence="7">
    <location>
        <position position="25"/>
    </location>
    <ligand>
        <name>3-phosphoshikimate</name>
        <dbReference type="ChEBI" id="CHEBI:145989"/>
    </ligand>
</feature>
<feature type="binding site" evidence="7">
    <location>
        <position position="333"/>
    </location>
    <ligand>
        <name>phosphoenolpyruvate</name>
        <dbReference type="ChEBI" id="CHEBI:58702"/>
    </ligand>
</feature>
<feature type="binding site" evidence="7">
    <location>
        <position position="402"/>
    </location>
    <ligand>
        <name>phosphoenolpyruvate</name>
        <dbReference type="ChEBI" id="CHEBI:58702"/>
    </ligand>
</feature>
<comment type="similarity">
    <text evidence="2 7">Belongs to the EPSP synthase family.</text>
</comment>
<dbReference type="GO" id="GO:0005737">
    <property type="term" value="C:cytoplasm"/>
    <property type="evidence" value="ECO:0007669"/>
    <property type="project" value="UniProtKB-SubCell"/>
</dbReference>
<dbReference type="GO" id="GO:0003866">
    <property type="term" value="F:3-phosphoshikimate 1-carboxyvinyltransferase activity"/>
    <property type="evidence" value="ECO:0007669"/>
    <property type="project" value="UniProtKB-UniRule"/>
</dbReference>
<keyword evidence="7" id="KW-0963">Cytoplasm</keyword>
<evidence type="ECO:0000313" key="9">
    <source>
        <dbReference type="EMBL" id="GLI55225.1"/>
    </source>
</evidence>
<feature type="binding site" evidence="7">
    <location>
        <position position="329"/>
    </location>
    <ligand>
        <name>3-phosphoshikimate</name>
        <dbReference type="ChEBI" id="CHEBI:145989"/>
    </ligand>
</feature>
<keyword evidence="5 7" id="KW-0057">Aromatic amino acid biosynthesis</keyword>
<evidence type="ECO:0000256" key="4">
    <source>
        <dbReference type="ARBA" id="ARBA00022679"/>
    </source>
</evidence>
<feature type="binding site" evidence="7">
    <location>
        <position position="163"/>
    </location>
    <ligand>
        <name>phosphoenolpyruvate</name>
        <dbReference type="ChEBI" id="CHEBI:58702"/>
    </ligand>
</feature>
<feature type="binding site" evidence="7">
    <location>
        <position position="189"/>
    </location>
    <ligand>
        <name>3-phosphoshikimate</name>
        <dbReference type="ChEBI" id="CHEBI:145989"/>
    </ligand>
</feature>
<dbReference type="GO" id="GO:0008652">
    <property type="term" value="P:amino acid biosynthetic process"/>
    <property type="evidence" value="ECO:0007669"/>
    <property type="project" value="UniProtKB-KW"/>
</dbReference>
<gene>
    <name evidence="7 9" type="primary">aroA</name>
    <name evidence="9" type="ORF">PM10SUCC1_07400</name>
</gene>
<comment type="subunit">
    <text evidence="7">Monomer.</text>
</comment>
<comment type="caution">
    <text evidence="9">The sequence shown here is derived from an EMBL/GenBank/DDBJ whole genome shotgun (WGS) entry which is preliminary data.</text>
</comment>
<dbReference type="GO" id="GO:0009073">
    <property type="term" value="P:aromatic amino acid family biosynthetic process"/>
    <property type="evidence" value="ECO:0007669"/>
    <property type="project" value="UniProtKB-KW"/>
</dbReference>
<feature type="binding site" evidence="7">
    <location>
        <position position="20"/>
    </location>
    <ligand>
        <name>phosphoenolpyruvate</name>
        <dbReference type="ChEBI" id="CHEBI:58702"/>
    </ligand>
</feature>
<feature type="binding site" evidence="7">
    <location>
        <position position="90"/>
    </location>
    <ligand>
        <name>phosphoenolpyruvate</name>
        <dbReference type="ChEBI" id="CHEBI:58702"/>
    </ligand>
</feature>
<evidence type="ECO:0000256" key="3">
    <source>
        <dbReference type="ARBA" id="ARBA00022605"/>
    </source>
</evidence>
<dbReference type="PANTHER" id="PTHR21090:SF5">
    <property type="entry name" value="PENTAFUNCTIONAL AROM POLYPEPTIDE"/>
    <property type="match status" value="1"/>
</dbReference>
<dbReference type="GO" id="GO:0009423">
    <property type="term" value="P:chorismate biosynthetic process"/>
    <property type="evidence" value="ECO:0007669"/>
    <property type="project" value="UniProtKB-UniRule"/>
</dbReference>
<keyword evidence="10" id="KW-1185">Reference proteome</keyword>
<dbReference type="InterPro" id="IPR023193">
    <property type="entry name" value="EPSP_synthase_CS"/>
</dbReference>
<protein>
    <recommendedName>
        <fullName evidence="7">3-phosphoshikimate 1-carboxyvinyltransferase</fullName>
        <ecNumber evidence="7">2.5.1.19</ecNumber>
    </recommendedName>
    <alternativeName>
        <fullName evidence="7">5-enolpyruvylshikimate-3-phosphate synthase</fullName>
        <shortName evidence="7">EPSP synthase</shortName>
        <shortName evidence="7">EPSPS</shortName>
    </alternativeName>
</protein>
<evidence type="ECO:0000256" key="6">
    <source>
        <dbReference type="ARBA" id="ARBA00044633"/>
    </source>
</evidence>
<dbReference type="CDD" id="cd01556">
    <property type="entry name" value="EPSP_synthase"/>
    <property type="match status" value="1"/>
</dbReference>
<feature type="active site" description="Proton acceptor" evidence="7">
    <location>
        <position position="302"/>
    </location>
</feature>
<proteinExistence type="inferred from homology"/>
<comment type="catalytic activity">
    <reaction evidence="6">
        <text>3-phosphoshikimate + phosphoenolpyruvate = 5-O-(1-carboxyvinyl)-3-phosphoshikimate + phosphate</text>
        <dbReference type="Rhea" id="RHEA:21256"/>
        <dbReference type="ChEBI" id="CHEBI:43474"/>
        <dbReference type="ChEBI" id="CHEBI:57701"/>
        <dbReference type="ChEBI" id="CHEBI:58702"/>
        <dbReference type="ChEBI" id="CHEBI:145989"/>
        <dbReference type="EC" id="2.5.1.19"/>
    </reaction>
    <physiologicalReaction direction="left-to-right" evidence="6">
        <dbReference type="Rhea" id="RHEA:21257"/>
    </physiologicalReaction>
</comment>
<feature type="binding site" evidence="7">
    <location>
        <position position="21"/>
    </location>
    <ligand>
        <name>3-phosphoshikimate</name>
        <dbReference type="ChEBI" id="CHEBI:145989"/>
    </ligand>
</feature>
<reference evidence="9" key="1">
    <citation type="submission" date="2022-12" db="EMBL/GenBank/DDBJ databases">
        <title>Reference genome sequencing for broad-spectrum identification of bacterial and archaeal isolates by mass spectrometry.</title>
        <authorList>
            <person name="Sekiguchi Y."/>
            <person name="Tourlousse D.M."/>
        </authorList>
    </citation>
    <scope>NUCLEOTIDE SEQUENCE</scope>
    <source>
        <strain evidence="9">10succ1</strain>
    </source>
</reference>
<feature type="binding site" evidence="7">
    <location>
        <position position="302"/>
    </location>
    <ligand>
        <name>3-phosphoshikimate</name>
        <dbReference type="ChEBI" id="CHEBI:145989"/>
    </ligand>
</feature>
<dbReference type="SUPFAM" id="SSF55205">
    <property type="entry name" value="EPT/RTPC-like"/>
    <property type="match status" value="1"/>
</dbReference>
<dbReference type="Pfam" id="PF00275">
    <property type="entry name" value="EPSP_synthase"/>
    <property type="match status" value="1"/>
</dbReference>
<dbReference type="NCBIfam" id="TIGR01356">
    <property type="entry name" value="aroA"/>
    <property type="match status" value="1"/>
</dbReference>
<comment type="pathway">
    <text evidence="1 7">Metabolic intermediate biosynthesis; chorismate biosynthesis; chorismate from D-erythrose 4-phosphate and phosphoenolpyruvate: step 6/7.</text>
</comment>
<feature type="binding site" evidence="7">
    <location>
        <position position="162"/>
    </location>
    <ligand>
        <name>3-phosphoshikimate</name>
        <dbReference type="ChEBI" id="CHEBI:145989"/>
    </ligand>
</feature>
<keyword evidence="4 7" id="KW-0808">Transferase</keyword>
<dbReference type="InterPro" id="IPR036968">
    <property type="entry name" value="Enolpyruvate_Tfrase_sf"/>
</dbReference>
<feature type="binding site" evidence="7">
    <location>
        <position position="118"/>
    </location>
    <ligand>
        <name>phosphoenolpyruvate</name>
        <dbReference type="ChEBI" id="CHEBI:58702"/>
    </ligand>
</feature>
<accession>A0A9W6GJC6</accession>
<comment type="function">
    <text evidence="7">Catalyzes the transfer of the enolpyruvyl moiety of phosphoenolpyruvate (PEP) to the 5-hydroxyl of shikimate-3-phosphate (S3P) to produce enolpyruvyl shikimate-3-phosphate and inorganic phosphate.</text>
</comment>
<keyword evidence="3 7" id="KW-0028">Amino-acid biosynthesis</keyword>
<dbReference type="EC" id="2.5.1.19" evidence="7"/>
<comment type="subcellular location">
    <subcellularLocation>
        <location evidence="7">Cytoplasm</location>
    </subcellularLocation>
</comment>
<dbReference type="HAMAP" id="MF_00210">
    <property type="entry name" value="EPSP_synth"/>
    <property type="match status" value="1"/>
</dbReference>
<dbReference type="Proteomes" id="UP001144471">
    <property type="component" value="Unassembled WGS sequence"/>
</dbReference>
<dbReference type="PIRSF" id="PIRSF000505">
    <property type="entry name" value="EPSPS"/>
    <property type="match status" value="1"/>
</dbReference>
<name>A0A9W6GJC6_9FUSO</name>
<evidence type="ECO:0000256" key="1">
    <source>
        <dbReference type="ARBA" id="ARBA00004811"/>
    </source>
</evidence>
<evidence type="ECO:0000259" key="8">
    <source>
        <dbReference type="Pfam" id="PF00275"/>
    </source>
</evidence>
<dbReference type="AlphaFoldDB" id="A0A9W6GJC6"/>
<sequence>MRLEISPVRLAGDVVIPPSKSLSHRAIIAAAMAEGRSSVTNLKFSEDIKATTEAMESLGARFQVGEDYEVIDGVDKLKRLKDEIQCRESGSTIRFMIPVALLAQGKVTFKGEGRLCKRPLGTFLDIFDEQGISYSKGEDELPLTVDGMLKPGRFRVPGDISSQFITGLLYALPKLEGDSVIEISSKLESKGYIDLTLDVLASFGIEIENRDYREFHIRGKQKYRARDYRVEGDYSQVAFWMVAGALGSNIRCHGMRLESLQGDKAIHGILKDMKAEMTEGEVITVKPSETQGTVIDLSQCPDLGPIITVLASLSRGKTEIVNAKRLRIKESDRITSMTTELNKLGARITETEEGMIIEGVETLQGGVTVSAWNDHRVAMALAMAATRCEKPIILEGAESVKKSYPHFWTEYERVGGKIKEV</sequence>
<dbReference type="Gene3D" id="3.65.10.10">
    <property type="entry name" value="Enolpyruvate transferase domain"/>
    <property type="match status" value="2"/>
</dbReference>
<comment type="caution">
    <text evidence="7">Lacks conserved residue(s) required for the propagation of feature annotation.</text>
</comment>
<feature type="binding site" evidence="7">
    <location>
        <position position="163"/>
    </location>
    <ligand>
        <name>3-phosphoshikimate</name>
        <dbReference type="ChEBI" id="CHEBI:145989"/>
    </ligand>
</feature>
<dbReference type="RefSeq" id="WP_281833559.1">
    <property type="nucleotide sequence ID" value="NZ_BSDY01000003.1"/>
</dbReference>
<feature type="domain" description="Enolpyruvate transferase" evidence="8">
    <location>
        <begin position="8"/>
        <end position="409"/>
    </location>
</feature>
<feature type="binding site" evidence="7">
    <location>
        <position position="376"/>
    </location>
    <ligand>
        <name>phosphoenolpyruvate</name>
        <dbReference type="ChEBI" id="CHEBI:58702"/>
    </ligand>
</feature>
<dbReference type="InterPro" id="IPR006264">
    <property type="entry name" value="EPSP_synthase"/>
</dbReference>
<feature type="binding site" evidence="7">
    <location>
        <position position="161"/>
    </location>
    <ligand>
        <name>3-phosphoshikimate</name>
        <dbReference type="ChEBI" id="CHEBI:145989"/>
    </ligand>
</feature>
<organism evidence="9 10">
    <name type="scientific">Propionigenium maris DSM 9537</name>
    <dbReference type="NCBI Taxonomy" id="1123000"/>
    <lineage>
        <taxon>Bacteria</taxon>
        <taxon>Fusobacteriati</taxon>
        <taxon>Fusobacteriota</taxon>
        <taxon>Fusobacteriia</taxon>
        <taxon>Fusobacteriales</taxon>
        <taxon>Fusobacteriaceae</taxon>
        <taxon>Propionigenium</taxon>
    </lineage>
</organism>
<dbReference type="PANTHER" id="PTHR21090">
    <property type="entry name" value="AROM/DEHYDROQUINATE SYNTHASE"/>
    <property type="match status" value="1"/>
</dbReference>
<dbReference type="PROSITE" id="PS00885">
    <property type="entry name" value="EPSP_SYNTHASE_2"/>
    <property type="match status" value="1"/>
</dbReference>
<evidence type="ECO:0000256" key="5">
    <source>
        <dbReference type="ARBA" id="ARBA00023141"/>
    </source>
</evidence>
<evidence type="ECO:0000256" key="2">
    <source>
        <dbReference type="ARBA" id="ARBA00009948"/>
    </source>
</evidence>
<dbReference type="InterPro" id="IPR001986">
    <property type="entry name" value="Enolpyruvate_Tfrase_dom"/>
</dbReference>
<dbReference type="EMBL" id="BSDY01000003">
    <property type="protein sequence ID" value="GLI55225.1"/>
    <property type="molecule type" value="Genomic_DNA"/>
</dbReference>
<dbReference type="InterPro" id="IPR013792">
    <property type="entry name" value="RNA3'P_cycl/enolpyr_Trfase_a/b"/>
</dbReference>
<evidence type="ECO:0000256" key="7">
    <source>
        <dbReference type="HAMAP-Rule" id="MF_00210"/>
    </source>
</evidence>
<evidence type="ECO:0000313" key="10">
    <source>
        <dbReference type="Proteomes" id="UP001144471"/>
    </source>
</evidence>
<feature type="binding site" evidence="7">
    <location>
        <position position="20"/>
    </location>
    <ligand>
        <name>3-phosphoshikimate</name>
        <dbReference type="ChEBI" id="CHEBI:145989"/>
    </ligand>
</feature>